<gene>
    <name evidence="1" type="ORF">RND81_10G137900</name>
</gene>
<dbReference type="InterPro" id="IPR016024">
    <property type="entry name" value="ARM-type_fold"/>
</dbReference>
<evidence type="ECO:0000313" key="2">
    <source>
        <dbReference type="Proteomes" id="UP001443914"/>
    </source>
</evidence>
<accession>A0AAW1I4E3</accession>
<protein>
    <submittedName>
        <fullName evidence="1">Uncharacterized protein</fullName>
    </submittedName>
</protein>
<organism evidence="1 2">
    <name type="scientific">Saponaria officinalis</name>
    <name type="common">Common soapwort</name>
    <name type="synonym">Lychnis saponaria</name>
    <dbReference type="NCBI Taxonomy" id="3572"/>
    <lineage>
        <taxon>Eukaryota</taxon>
        <taxon>Viridiplantae</taxon>
        <taxon>Streptophyta</taxon>
        <taxon>Embryophyta</taxon>
        <taxon>Tracheophyta</taxon>
        <taxon>Spermatophyta</taxon>
        <taxon>Magnoliopsida</taxon>
        <taxon>eudicotyledons</taxon>
        <taxon>Gunneridae</taxon>
        <taxon>Pentapetalae</taxon>
        <taxon>Caryophyllales</taxon>
        <taxon>Caryophyllaceae</taxon>
        <taxon>Caryophylleae</taxon>
        <taxon>Saponaria</taxon>
    </lineage>
</organism>
<name>A0AAW1I4E3_SAPOF</name>
<sequence>MSTIFSTITPQQLTELSHPIQQLLSKTPYNPPKSHDVSVKSFIQSLLPPKNPENNTNPSKIIDFSLCCAFLSASNNSNSLFVNWVTPQLSNSAKSAFRALSKTVFGENGDCDVNLSLEQRLVIELMPKVLPLIKDKIKESSVSGSDDGDEISAASSRAPLAYAVVAAYQLRWFVTQVESPHLGKMCGLIVPCGLTALDHWSPEVKGQGMISFIHIAKHINAAELGGYGDVILDACRQNIVSTDELWHDAIEMSVLLVTCLQKHNPRSPWFEKFLNEMLGHLERQPKNKERRVAWLKLIEPLFFCVGLVLLAHFRSLFPLFFQWMHADDDETVLLVLERLLVVVKLTWIRRSPYTARLVDELAILYKEAATRVAREDIRKLICQITILLQQCKGVQFEATWEKYKDDPNLEVLAQSVAEQATLVSIWLL</sequence>
<dbReference type="SUPFAM" id="SSF48371">
    <property type="entry name" value="ARM repeat"/>
    <property type="match status" value="1"/>
</dbReference>
<dbReference type="PANTHER" id="PTHR14873:SF1">
    <property type="entry name" value="OS06G0694100 PROTEIN"/>
    <property type="match status" value="1"/>
</dbReference>
<evidence type="ECO:0000313" key="1">
    <source>
        <dbReference type="EMBL" id="KAK9683399.1"/>
    </source>
</evidence>
<reference evidence="1" key="1">
    <citation type="submission" date="2024-03" db="EMBL/GenBank/DDBJ databases">
        <title>WGS assembly of Saponaria officinalis var. Norfolk2.</title>
        <authorList>
            <person name="Jenkins J."/>
            <person name="Shu S."/>
            <person name="Grimwood J."/>
            <person name="Barry K."/>
            <person name="Goodstein D."/>
            <person name="Schmutz J."/>
            <person name="Leebens-Mack J."/>
            <person name="Osbourn A."/>
        </authorList>
    </citation>
    <scope>NUCLEOTIDE SEQUENCE [LARGE SCALE GENOMIC DNA]</scope>
    <source>
        <strain evidence="1">JIC</strain>
    </source>
</reference>
<dbReference type="PANTHER" id="PTHR14873">
    <property type="entry name" value="OS06G0694100 PROTEIN"/>
    <property type="match status" value="1"/>
</dbReference>
<comment type="caution">
    <text evidence="1">The sequence shown here is derived from an EMBL/GenBank/DDBJ whole genome shotgun (WGS) entry which is preliminary data.</text>
</comment>
<dbReference type="AlphaFoldDB" id="A0AAW1I4E3"/>
<keyword evidence="2" id="KW-1185">Reference proteome</keyword>
<dbReference type="EMBL" id="JBDFQZ010000010">
    <property type="protein sequence ID" value="KAK9683399.1"/>
    <property type="molecule type" value="Genomic_DNA"/>
</dbReference>
<proteinExistence type="predicted"/>
<dbReference type="Proteomes" id="UP001443914">
    <property type="component" value="Unassembled WGS sequence"/>
</dbReference>